<proteinExistence type="inferred from homology"/>
<feature type="compositionally biased region" description="Low complexity" evidence="2">
    <location>
        <begin position="452"/>
        <end position="471"/>
    </location>
</feature>
<accession>A0AAN8UPZ1</accession>
<evidence type="ECO:0000256" key="2">
    <source>
        <dbReference type="SAM" id="MobiDB-lite"/>
    </source>
</evidence>
<dbReference type="InterPro" id="IPR005061">
    <property type="entry name" value="Ist1"/>
</dbReference>
<comment type="similarity">
    <text evidence="1">Belongs to the IST1 family.</text>
</comment>
<dbReference type="EMBL" id="JBAMMX010000021">
    <property type="protein sequence ID" value="KAK6919535.1"/>
    <property type="molecule type" value="Genomic_DNA"/>
</dbReference>
<dbReference type="PANTHER" id="PTHR12161">
    <property type="entry name" value="IST1 FAMILY MEMBER"/>
    <property type="match status" value="1"/>
</dbReference>
<feature type="compositionally biased region" description="Basic residues" evidence="2">
    <location>
        <begin position="420"/>
        <end position="432"/>
    </location>
</feature>
<dbReference type="Pfam" id="PF03398">
    <property type="entry name" value="Ist1"/>
    <property type="match status" value="1"/>
</dbReference>
<dbReference type="FunFam" id="1.20.1260.60:FF:000002">
    <property type="entry name" value="Vacuolar protein sorting-associated protein IST1"/>
    <property type="match status" value="1"/>
</dbReference>
<protein>
    <submittedName>
        <fullName evidence="3">Vacuolar protein sorting-associated protein Ist1</fullName>
    </submittedName>
</protein>
<reference evidence="3 4" key="1">
    <citation type="submission" date="2023-12" db="EMBL/GenBank/DDBJ databases">
        <title>A high-quality genome assembly for Dillenia turbinata (Dilleniales).</title>
        <authorList>
            <person name="Chanderbali A."/>
        </authorList>
    </citation>
    <scope>NUCLEOTIDE SEQUENCE [LARGE SCALE GENOMIC DNA]</scope>
    <source>
        <strain evidence="3">LSX21</strain>
        <tissue evidence="3">Leaf</tissue>
    </source>
</reference>
<sequence>KKLIRRVQCRLKLLRNKRTSILKHLRNSIAQLLIHGYVQHAFNRVEELYRDETIVAVYDLLDHFSEFIIKRLRYIRRHKDCPDDINEAISSLIYASAWFGEIPELRTLRKLFSKRYGQKFVLANLELYPGNHVNCQVTKIHCGHIMIKEKLSMISISDEVKQNLIKEIAKECRLHFQPLAIEWRRKSEMLQHQVLKIGEEEALHRDVHIDTAATKQSQAQGSSADDFNNSMLNSEELLSESFSIFMHSDSPNTCSTTSGKEDHIVRVNSTKRLTIIQSRVESEGMFTSSSEFSYSFLEEKIVYIDDVVEIQSPITKDGISQDQRIFIFQSSVLPKKEKLCSMSSRKKGKKTLTKRLRKRAMPLYHQNAIGNECLAYYNSKCHRKRHKKIDLKRSQRLIQCSLEHPCNDCTSNDDDRMVMRKKTFNRKKRRTRRYENEAQRPEEHVIDDYRGSSSSQSQLHSHLSSKSSTSSHVHPKLPDYDELQAKFTALKKAYMQNQNGTWNIK</sequence>
<keyword evidence="4" id="KW-1185">Reference proteome</keyword>
<dbReference type="AlphaFoldDB" id="A0AAN8UPZ1"/>
<feature type="non-terminal residue" evidence="3">
    <location>
        <position position="1"/>
    </location>
</feature>
<dbReference type="PANTHER" id="PTHR12161:SF44">
    <property type="entry name" value="REGULATOR OF VPS4 ACTIVITY IN THE MVB PATHWAY PROTEIN"/>
    <property type="match status" value="1"/>
</dbReference>
<dbReference type="InterPro" id="IPR042277">
    <property type="entry name" value="IST1-like"/>
</dbReference>
<evidence type="ECO:0000256" key="1">
    <source>
        <dbReference type="ARBA" id="ARBA00005536"/>
    </source>
</evidence>
<comment type="caution">
    <text evidence="3">The sequence shown here is derived from an EMBL/GenBank/DDBJ whole genome shotgun (WGS) entry which is preliminary data.</text>
</comment>
<dbReference type="GO" id="GO:0015031">
    <property type="term" value="P:protein transport"/>
    <property type="evidence" value="ECO:0007669"/>
    <property type="project" value="InterPro"/>
</dbReference>
<gene>
    <name evidence="3" type="ORF">RJ641_015439</name>
</gene>
<feature type="compositionally biased region" description="Basic and acidic residues" evidence="2">
    <location>
        <begin position="433"/>
        <end position="450"/>
    </location>
</feature>
<organism evidence="3 4">
    <name type="scientific">Dillenia turbinata</name>
    <dbReference type="NCBI Taxonomy" id="194707"/>
    <lineage>
        <taxon>Eukaryota</taxon>
        <taxon>Viridiplantae</taxon>
        <taxon>Streptophyta</taxon>
        <taxon>Embryophyta</taxon>
        <taxon>Tracheophyta</taxon>
        <taxon>Spermatophyta</taxon>
        <taxon>Magnoliopsida</taxon>
        <taxon>eudicotyledons</taxon>
        <taxon>Gunneridae</taxon>
        <taxon>Pentapetalae</taxon>
        <taxon>Dilleniales</taxon>
        <taxon>Dilleniaceae</taxon>
        <taxon>Dillenia</taxon>
    </lineage>
</organism>
<name>A0AAN8UPZ1_9MAGN</name>
<dbReference type="Gene3D" id="1.20.1260.60">
    <property type="entry name" value="Vacuolar protein sorting-associated protein Ist1"/>
    <property type="match status" value="1"/>
</dbReference>
<evidence type="ECO:0000313" key="3">
    <source>
        <dbReference type="EMBL" id="KAK6919535.1"/>
    </source>
</evidence>
<dbReference type="Proteomes" id="UP001370490">
    <property type="component" value="Unassembled WGS sequence"/>
</dbReference>
<feature type="region of interest" description="Disordered" evidence="2">
    <location>
        <begin position="420"/>
        <end position="477"/>
    </location>
</feature>
<evidence type="ECO:0000313" key="4">
    <source>
        <dbReference type="Proteomes" id="UP001370490"/>
    </source>
</evidence>